<accession>A0A378IH14</accession>
<dbReference type="EMBL" id="UGNX01000001">
    <property type="protein sequence ID" value="STX34005.1"/>
    <property type="molecule type" value="Genomic_DNA"/>
</dbReference>
<evidence type="ECO:0000313" key="1">
    <source>
        <dbReference type="EMBL" id="STX34005.1"/>
    </source>
</evidence>
<protein>
    <submittedName>
        <fullName evidence="1">Uncharacterized protein</fullName>
    </submittedName>
</protein>
<gene>
    <name evidence="1" type="ORF">NCTC12438_00594</name>
</gene>
<organism evidence="1 2">
    <name type="scientific">Legionella cincinnatiensis</name>
    <dbReference type="NCBI Taxonomy" id="28085"/>
    <lineage>
        <taxon>Bacteria</taxon>
        <taxon>Pseudomonadati</taxon>
        <taxon>Pseudomonadota</taxon>
        <taxon>Gammaproteobacteria</taxon>
        <taxon>Legionellales</taxon>
        <taxon>Legionellaceae</taxon>
        <taxon>Legionella</taxon>
    </lineage>
</organism>
<proteinExistence type="predicted"/>
<dbReference type="Proteomes" id="UP000255316">
    <property type="component" value="Unassembled WGS sequence"/>
</dbReference>
<dbReference type="AlphaFoldDB" id="A0A378IH14"/>
<evidence type="ECO:0000313" key="2">
    <source>
        <dbReference type="Proteomes" id="UP000255316"/>
    </source>
</evidence>
<sequence>MIQQCFLGYVSKLLMSYYARVLLSLVLTEGFID</sequence>
<reference evidence="1 2" key="1">
    <citation type="submission" date="2018-06" db="EMBL/GenBank/DDBJ databases">
        <authorList>
            <consortium name="Pathogen Informatics"/>
            <person name="Doyle S."/>
        </authorList>
    </citation>
    <scope>NUCLEOTIDE SEQUENCE [LARGE SCALE GENOMIC DNA]</scope>
    <source>
        <strain evidence="1 2">NCTC12438</strain>
    </source>
</reference>
<name>A0A378IH14_9GAMM</name>